<proteinExistence type="predicted"/>
<feature type="domain" description="DUF4142" evidence="2">
    <location>
        <begin position="60"/>
        <end position="195"/>
    </location>
</feature>
<evidence type="ECO:0000256" key="1">
    <source>
        <dbReference type="SAM" id="SignalP"/>
    </source>
</evidence>
<dbReference type="Gene3D" id="1.20.1260.10">
    <property type="match status" value="1"/>
</dbReference>
<evidence type="ECO:0000313" key="4">
    <source>
        <dbReference type="Proteomes" id="UP000322791"/>
    </source>
</evidence>
<dbReference type="InterPro" id="IPR012347">
    <property type="entry name" value="Ferritin-like"/>
</dbReference>
<keyword evidence="1" id="KW-0732">Signal</keyword>
<dbReference type="PANTHER" id="PTHR38593:SF1">
    <property type="entry name" value="BLR2558 PROTEIN"/>
    <property type="match status" value="1"/>
</dbReference>
<reference evidence="3 4" key="1">
    <citation type="submission" date="2019-08" db="EMBL/GenBank/DDBJ databases">
        <authorList>
            <person name="Seo M.-J."/>
        </authorList>
    </citation>
    <scope>NUCLEOTIDE SEQUENCE [LARGE SCALE GENOMIC DNA]</scope>
    <source>
        <strain evidence="3 4">KIGAM108</strain>
    </source>
</reference>
<feature type="chain" id="PRO_5023142525" evidence="1">
    <location>
        <begin position="16"/>
        <end position="203"/>
    </location>
</feature>
<name>A0A5D6V839_9BACT</name>
<dbReference type="Proteomes" id="UP000322791">
    <property type="component" value="Unassembled WGS sequence"/>
</dbReference>
<evidence type="ECO:0000313" key="3">
    <source>
        <dbReference type="EMBL" id="TYZ11352.1"/>
    </source>
</evidence>
<dbReference type="PANTHER" id="PTHR38593">
    <property type="entry name" value="BLR2558 PROTEIN"/>
    <property type="match status" value="1"/>
</dbReference>
<feature type="signal peptide" evidence="1">
    <location>
        <begin position="1"/>
        <end position="15"/>
    </location>
</feature>
<gene>
    <name evidence="3" type="ORF">FY528_06540</name>
</gene>
<organism evidence="3 4">
    <name type="scientific">Hymenobacter lutimineralis</name>
    <dbReference type="NCBI Taxonomy" id="2606448"/>
    <lineage>
        <taxon>Bacteria</taxon>
        <taxon>Pseudomonadati</taxon>
        <taxon>Bacteroidota</taxon>
        <taxon>Cytophagia</taxon>
        <taxon>Cytophagales</taxon>
        <taxon>Hymenobacteraceae</taxon>
        <taxon>Hymenobacter</taxon>
    </lineage>
</organism>
<dbReference type="EMBL" id="VTHL01000005">
    <property type="protein sequence ID" value="TYZ11352.1"/>
    <property type="molecule type" value="Genomic_DNA"/>
</dbReference>
<protein>
    <submittedName>
        <fullName evidence="3">DUF4142 domain-containing protein</fullName>
    </submittedName>
</protein>
<comment type="caution">
    <text evidence="3">The sequence shown here is derived from an EMBL/GenBank/DDBJ whole genome shotgun (WGS) entry which is preliminary data.</text>
</comment>
<dbReference type="InterPro" id="IPR025419">
    <property type="entry name" value="DUF4142"/>
</dbReference>
<sequence length="203" mass="22445">MLYHLPMLTRRSAHALVALASLALVGACSSNSSQQDPVAAARFENERRIGEADVTRKQEQDAEFLVTAAVRGQLITEASRLAQQKATVPAVRDFAAKLLKEHVAVTQSLQTVAQQKSITVPQALGSEQQEEYQQLTAASGSAFDKQYAELLTELHEKQEDAFDDMREDAYDGDIRGFAAKYYPLLNDHLTQAKQLVDQTEKLP</sequence>
<accession>A0A5D6V839</accession>
<dbReference type="AlphaFoldDB" id="A0A5D6V839"/>
<keyword evidence="4" id="KW-1185">Reference proteome</keyword>
<dbReference type="Pfam" id="PF13628">
    <property type="entry name" value="DUF4142"/>
    <property type="match status" value="1"/>
</dbReference>
<evidence type="ECO:0000259" key="2">
    <source>
        <dbReference type="Pfam" id="PF13628"/>
    </source>
</evidence>